<evidence type="ECO:0000256" key="1">
    <source>
        <dbReference type="SAM" id="MobiDB-lite"/>
    </source>
</evidence>
<accession>A0AA94L3J6</accession>
<dbReference type="Proteomes" id="UP000182680">
    <property type="component" value="Unassembled WGS sequence"/>
</dbReference>
<comment type="caution">
    <text evidence="4">The sequence shown here is derived from an EMBL/GenBank/DDBJ whole genome shotgun (WGS) entry which is preliminary data.</text>
</comment>
<evidence type="ECO:0000259" key="3">
    <source>
        <dbReference type="Pfam" id="PF14200"/>
    </source>
</evidence>
<dbReference type="CDD" id="cd00161">
    <property type="entry name" value="beta-trefoil_Ricin-like"/>
    <property type="match status" value="1"/>
</dbReference>
<feature type="compositionally biased region" description="Polar residues" evidence="1">
    <location>
        <begin position="209"/>
        <end position="218"/>
    </location>
</feature>
<dbReference type="InterPro" id="IPR035992">
    <property type="entry name" value="Ricin_B-like_lectins"/>
</dbReference>
<keyword evidence="2" id="KW-0472">Membrane</keyword>
<feature type="transmembrane region" description="Helical" evidence="2">
    <location>
        <begin position="27"/>
        <end position="48"/>
    </location>
</feature>
<dbReference type="SUPFAM" id="SSF50370">
    <property type="entry name" value="Ricin B-like lectins"/>
    <property type="match status" value="1"/>
</dbReference>
<keyword evidence="2" id="KW-1133">Transmembrane helix</keyword>
<proteinExistence type="predicted"/>
<feature type="region of interest" description="Disordered" evidence="1">
    <location>
        <begin position="187"/>
        <end position="218"/>
    </location>
</feature>
<reference evidence="5" key="1">
    <citation type="submission" date="2016-11" db="EMBL/GenBank/DDBJ databases">
        <authorList>
            <person name="Jaros S."/>
            <person name="Januszkiewicz K."/>
            <person name="Wedrychowicz H."/>
        </authorList>
    </citation>
    <scope>NUCLEOTIDE SEQUENCE [LARGE SCALE GENOMIC DNA]</scope>
    <source>
        <strain evidence="5">DSM 7057</strain>
    </source>
</reference>
<dbReference type="Gene3D" id="2.80.10.50">
    <property type="match status" value="2"/>
</dbReference>
<keyword evidence="2" id="KW-0812">Transmembrane</keyword>
<dbReference type="Pfam" id="PF14200">
    <property type="entry name" value="RicinB_lectin_2"/>
    <property type="match status" value="1"/>
</dbReference>
<organism evidence="4 5">
    <name type="scientific">Desulfovibrio desulfuricans</name>
    <dbReference type="NCBI Taxonomy" id="876"/>
    <lineage>
        <taxon>Bacteria</taxon>
        <taxon>Pseudomonadati</taxon>
        <taxon>Thermodesulfobacteriota</taxon>
        <taxon>Desulfovibrionia</taxon>
        <taxon>Desulfovibrionales</taxon>
        <taxon>Desulfovibrionaceae</taxon>
        <taxon>Desulfovibrio</taxon>
    </lineage>
</organism>
<evidence type="ECO:0000256" key="2">
    <source>
        <dbReference type="SAM" id="Phobius"/>
    </source>
</evidence>
<dbReference type="RefSeq" id="WP_072312563.1">
    <property type="nucleotide sequence ID" value="NZ_FPIW01000095.1"/>
</dbReference>
<evidence type="ECO:0000313" key="5">
    <source>
        <dbReference type="Proteomes" id="UP000182680"/>
    </source>
</evidence>
<evidence type="ECO:0000313" key="4">
    <source>
        <dbReference type="EMBL" id="SFW73710.1"/>
    </source>
</evidence>
<feature type="domain" description="Ricin B lectin" evidence="3">
    <location>
        <begin position="91"/>
        <end position="169"/>
    </location>
</feature>
<gene>
    <name evidence="4" type="ORF">SAMN02910291_02826</name>
</gene>
<dbReference type="PROSITE" id="PS50231">
    <property type="entry name" value="RICIN_B_LECTIN"/>
    <property type="match status" value="1"/>
</dbReference>
<dbReference type="AlphaFoldDB" id="A0AA94L3J6"/>
<protein>
    <recommendedName>
        <fullName evidence="3">Ricin B lectin domain-containing protein</fullName>
    </recommendedName>
</protein>
<dbReference type="InterPro" id="IPR000772">
    <property type="entry name" value="Ricin_B_lectin"/>
</dbReference>
<name>A0AA94L3J6_DESDE</name>
<dbReference type="EMBL" id="FPIW01000095">
    <property type="protein sequence ID" value="SFW73710.1"/>
    <property type="molecule type" value="Genomic_DNA"/>
</dbReference>
<sequence length="218" mass="24267">MRYGEWGDDGLEAESGGRQKTMKKQSVARILNVLVALFAVCFFFPPLAVAEVIADGDYLIQMADSDLAVVSSGITVREQVTLGKNMKAGIWHFKHLGKDYYKVTAPKRAMVLDSKESKKYNGVPIIIFPWHGGKNQRWKVIARGEFYSLINQETGLALDLKGNVQRAGSVFQGYTENSSRGQLFRLTPQSEESFAPKSPVNQEEEQPMKSFSNGPSAR</sequence>